<gene>
    <name evidence="1" type="ORF">Sdagh_50420</name>
</gene>
<name>A0ABQ3Q7T0_9ACTN</name>
<comment type="caution">
    <text evidence="1">The sequence shown here is derived from an EMBL/GenBank/DDBJ whole genome shotgun (WGS) entry which is preliminary data.</text>
</comment>
<dbReference type="RefSeq" id="WP_190078352.1">
    <property type="nucleotide sequence ID" value="NZ_BMTC01000036.1"/>
</dbReference>
<evidence type="ECO:0000313" key="2">
    <source>
        <dbReference type="Proteomes" id="UP001052655"/>
    </source>
</evidence>
<proteinExistence type="predicted"/>
<dbReference type="Proteomes" id="UP001052655">
    <property type="component" value="Unassembled WGS sequence"/>
</dbReference>
<dbReference type="EMBL" id="BNDX01000013">
    <property type="protein sequence ID" value="GHI33312.1"/>
    <property type="molecule type" value="Genomic_DNA"/>
</dbReference>
<protein>
    <submittedName>
        <fullName evidence="1">Uncharacterized protein</fullName>
    </submittedName>
</protein>
<keyword evidence="2" id="KW-1185">Reference proteome</keyword>
<accession>A0ABQ3Q7T0</accession>
<sequence>MRLSHETYRRMTSDERTVRAIAGKELAEHAPSNRTDPTCTGCDGAPWPCAIAKGAMKYVDPRYN</sequence>
<reference evidence="1" key="1">
    <citation type="submission" date="2024-05" db="EMBL/GenBank/DDBJ databases">
        <title>Whole genome shotgun sequence of Streptomyces daghestanicus NBRC 12762.</title>
        <authorList>
            <person name="Komaki H."/>
            <person name="Tamura T."/>
        </authorList>
    </citation>
    <scope>NUCLEOTIDE SEQUENCE</scope>
    <source>
        <strain evidence="1">NBRC 12762</strain>
    </source>
</reference>
<organism evidence="1 2">
    <name type="scientific">Streptomyces daghestanicus</name>
    <dbReference type="NCBI Taxonomy" id="66885"/>
    <lineage>
        <taxon>Bacteria</taxon>
        <taxon>Bacillati</taxon>
        <taxon>Actinomycetota</taxon>
        <taxon>Actinomycetes</taxon>
        <taxon>Kitasatosporales</taxon>
        <taxon>Streptomycetaceae</taxon>
        <taxon>Streptomyces</taxon>
    </lineage>
</organism>
<evidence type="ECO:0000313" key="1">
    <source>
        <dbReference type="EMBL" id="GHI33312.1"/>
    </source>
</evidence>